<reference evidence="2" key="1">
    <citation type="journal article" date="2019" name="Int. J. Syst. Evol. Microbiol.">
        <title>The Global Catalogue of Microorganisms (GCM) 10K type strain sequencing project: providing services to taxonomists for standard genome sequencing and annotation.</title>
        <authorList>
            <consortium name="The Broad Institute Genomics Platform"/>
            <consortium name="The Broad Institute Genome Sequencing Center for Infectious Disease"/>
            <person name="Wu L."/>
            <person name="Ma J."/>
        </authorList>
    </citation>
    <scope>NUCLEOTIDE SEQUENCE [LARGE SCALE GENOMIC DNA]</scope>
    <source>
        <strain evidence="2">CGMCC 4.7178</strain>
    </source>
</reference>
<proteinExistence type="predicted"/>
<evidence type="ECO:0000313" key="1">
    <source>
        <dbReference type="EMBL" id="GGO45724.1"/>
    </source>
</evidence>
<evidence type="ECO:0000313" key="2">
    <source>
        <dbReference type="Proteomes" id="UP000631535"/>
    </source>
</evidence>
<protein>
    <submittedName>
        <fullName evidence="1">Uncharacterized protein</fullName>
    </submittedName>
</protein>
<dbReference type="EMBL" id="BMMP01000003">
    <property type="protein sequence ID" value="GGO45724.1"/>
    <property type="molecule type" value="Genomic_DNA"/>
</dbReference>
<dbReference type="Proteomes" id="UP000631535">
    <property type="component" value="Unassembled WGS sequence"/>
</dbReference>
<sequence>MAEHGQRETRAHFGVVLGGELVVRMEEVLLDVVEGGVQLHVQTRVVQGAVFDLPVAAWVVEYALPERGKGFGTRRRQGVQRAVAAASLQEAEQRTAGRYV</sequence>
<accession>A0ABQ2M144</accession>
<comment type="caution">
    <text evidence="1">The sequence shown here is derived from an EMBL/GenBank/DDBJ whole genome shotgun (WGS) entry which is preliminary data.</text>
</comment>
<gene>
    <name evidence="1" type="ORF">GCM10012287_14380</name>
</gene>
<organism evidence="1 2">
    <name type="scientific">Streptomyces daqingensis</name>
    <dbReference type="NCBI Taxonomy" id="1472640"/>
    <lineage>
        <taxon>Bacteria</taxon>
        <taxon>Bacillati</taxon>
        <taxon>Actinomycetota</taxon>
        <taxon>Actinomycetes</taxon>
        <taxon>Kitasatosporales</taxon>
        <taxon>Streptomycetaceae</taxon>
        <taxon>Streptomyces</taxon>
    </lineage>
</organism>
<keyword evidence="2" id="KW-1185">Reference proteome</keyword>
<name>A0ABQ2M144_9ACTN</name>